<gene>
    <name evidence="2" type="ORF">RIF29_12914</name>
</gene>
<keyword evidence="1" id="KW-1133">Transmembrane helix</keyword>
<feature type="transmembrane region" description="Helical" evidence="1">
    <location>
        <begin position="110"/>
        <end position="129"/>
    </location>
</feature>
<evidence type="ECO:0000256" key="1">
    <source>
        <dbReference type="SAM" id="Phobius"/>
    </source>
</evidence>
<sequence>MVWPLKERRGPAWKQGWTNNTLSSLSAPPLQLVAIVSIVMFLLLVPSIINFKSTMQTATINFNIFLLVLPLMLIFIAHFISKHGEKIVVPRPLLIFRRARAQTEGGGSPWGVAALVVLLLVLALCHSNFRSMWSPLVWRSY</sequence>
<dbReference type="PANTHER" id="PTHR33306:SF40">
    <property type="entry name" value="EXPRESSED PROTEIN"/>
    <property type="match status" value="1"/>
</dbReference>
<evidence type="ECO:0000313" key="2">
    <source>
        <dbReference type="EMBL" id="KAK7283414.1"/>
    </source>
</evidence>
<dbReference type="PANTHER" id="PTHR33306">
    <property type="entry name" value="EXPRESSED PROTEIN-RELATED-RELATED"/>
    <property type="match status" value="1"/>
</dbReference>
<comment type="caution">
    <text evidence="2">The sequence shown here is derived from an EMBL/GenBank/DDBJ whole genome shotgun (WGS) entry which is preliminary data.</text>
</comment>
<keyword evidence="3" id="KW-1185">Reference proteome</keyword>
<dbReference type="AlphaFoldDB" id="A0AAN9P2I7"/>
<dbReference type="Proteomes" id="UP001372338">
    <property type="component" value="Unassembled WGS sequence"/>
</dbReference>
<dbReference type="EMBL" id="JAYWIO010000002">
    <property type="protein sequence ID" value="KAK7283414.1"/>
    <property type="molecule type" value="Genomic_DNA"/>
</dbReference>
<accession>A0AAN9P2I7</accession>
<name>A0AAN9P2I7_CROPI</name>
<organism evidence="2 3">
    <name type="scientific">Crotalaria pallida</name>
    <name type="common">Smooth rattlebox</name>
    <name type="synonym">Crotalaria striata</name>
    <dbReference type="NCBI Taxonomy" id="3830"/>
    <lineage>
        <taxon>Eukaryota</taxon>
        <taxon>Viridiplantae</taxon>
        <taxon>Streptophyta</taxon>
        <taxon>Embryophyta</taxon>
        <taxon>Tracheophyta</taxon>
        <taxon>Spermatophyta</taxon>
        <taxon>Magnoliopsida</taxon>
        <taxon>eudicotyledons</taxon>
        <taxon>Gunneridae</taxon>
        <taxon>Pentapetalae</taxon>
        <taxon>rosids</taxon>
        <taxon>fabids</taxon>
        <taxon>Fabales</taxon>
        <taxon>Fabaceae</taxon>
        <taxon>Papilionoideae</taxon>
        <taxon>50 kb inversion clade</taxon>
        <taxon>genistoids sensu lato</taxon>
        <taxon>core genistoids</taxon>
        <taxon>Crotalarieae</taxon>
        <taxon>Crotalaria</taxon>
    </lineage>
</organism>
<keyword evidence="1" id="KW-0812">Transmembrane</keyword>
<proteinExistence type="predicted"/>
<feature type="transmembrane region" description="Helical" evidence="1">
    <location>
        <begin position="30"/>
        <end position="49"/>
    </location>
</feature>
<protein>
    <submittedName>
        <fullName evidence="2">Uncharacterized protein</fullName>
    </submittedName>
</protein>
<feature type="transmembrane region" description="Helical" evidence="1">
    <location>
        <begin position="61"/>
        <end position="80"/>
    </location>
</feature>
<keyword evidence="1" id="KW-0472">Membrane</keyword>
<reference evidence="2 3" key="1">
    <citation type="submission" date="2024-01" db="EMBL/GenBank/DDBJ databases">
        <title>The genomes of 5 underutilized Papilionoideae crops provide insights into root nodulation and disease resistanc.</title>
        <authorList>
            <person name="Yuan L."/>
        </authorList>
    </citation>
    <scope>NUCLEOTIDE SEQUENCE [LARGE SCALE GENOMIC DNA]</scope>
    <source>
        <strain evidence="2">ZHUSHIDOU_FW_LH</strain>
        <tissue evidence="2">Leaf</tissue>
    </source>
</reference>
<evidence type="ECO:0000313" key="3">
    <source>
        <dbReference type="Proteomes" id="UP001372338"/>
    </source>
</evidence>